<comment type="caution">
    <text evidence="11">The sequence shown here is derived from an EMBL/GenBank/DDBJ whole genome shotgun (WGS) entry which is preliminary data.</text>
</comment>
<sequence>MTDPIAERLIGRFFRYLSVTSQSDAAATGLPSTPGQRRLAEMLAGELAELGAADIHLDAGSILTARLPGRVPQAPCIGFVAHLDTVDVGLSPDIRPQRRRFAGEDLLLDAASDTWLRVADHPEILPYAGEEILFGDGTSVLGADNKAAIAVVMTVLEMLAREATPHGDIAVAFVPDEEIGLRGAKALDLARFPAAFAYTIDACERGELVAETFNAAGATIEITGVTAHPMAAKGVLVNPILVATELIGLFDPRQTPEHTAGREGYWWFNGIRGDQSRARLDVAIRDFDAAGFAARKRELVEAVDTVRARHPAARVDLRIADSYANIGGSLGEDRRCLDLLDRAFDALGIAPKVVAMRGGTDGSALSARGIPTPNYFTGALNFHSRFEFLPVSAFVDSFRVTETLCRLAADLR</sequence>
<dbReference type="InterPro" id="IPR001261">
    <property type="entry name" value="ArgE/DapE_CS"/>
</dbReference>
<accession>A0A4Q2RIE8</accession>
<feature type="active site" evidence="8">
    <location>
        <position position="84"/>
    </location>
</feature>
<gene>
    <name evidence="11" type="primary">pepT</name>
    <name evidence="11" type="ORF">D3272_07265</name>
</gene>
<dbReference type="GO" id="GO:0006518">
    <property type="term" value="P:peptide metabolic process"/>
    <property type="evidence" value="ECO:0007669"/>
    <property type="project" value="InterPro"/>
</dbReference>
<organism evidence="11 12">
    <name type="scientific">Lichenibacterium ramalinae</name>
    <dbReference type="NCBI Taxonomy" id="2316527"/>
    <lineage>
        <taxon>Bacteria</taxon>
        <taxon>Pseudomonadati</taxon>
        <taxon>Pseudomonadota</taxon>
        <taxon>Alphaproteobacteria</taxon>
        <taxon>Hyphomicrobiales</taxon>
        <taxon>Lichenihabitantaceae</taxon>
        <taxon>Lichenibacterium</taxon>
    </lineage>
</organism>
<evidence type="ECO:0000256" key="7">
    <source>
        <dbReference type="NCBIfam" id="TIGR01882"/>
    </source>
</evidence>
<dbReference type="GO" id="GO:0008270">
    <property type="term" value="F:zinc ion binding"/>
    <property type="evidence" value="ECO:0007669"/>
    <property type="project" value="InterPro"/>
</dbReference>
<keyword evidence="12" id="KW-1185">Reference proteome</keyword>
<dbReference type="PROSITE" id="PS00759">
    <property type="entry name" value="ARGE_DAPE_CPG2_2"/>
    <property type="match status" value="1"/>
</dbReference>
<dbReference type="EC" id="3.4.11.4" evidence="7"/>
<feature type="binding site" evidence="9">
    <location>
        <position position="144"/>
    </location>
    <ligand>
        <name>Zn(2+)</name>
        <dbReference type="ChEBI" id="CHEBI:29105"/>
        <label>1</label>
    </ligand>
</feature>
<dbReference type="NCBIfam" id="NF003976">
    <property type="entry name" value="PRK05469.1"/>
    <property type="match status" value="1"/>
</dbReference>
<evidence type="ECO:0000256" key="1">
    <source>
        <dbReference type="ARBA" id="ARBA00009692"/>
    </source>
</evidence>
<feature type="binding site" evidence="9">
    <location>
        <position position="383"/>
    </location>
    <ligand>
        <name>Zn(2+)</name>
        <dbReference type="ChEBI" id="CHEBI:29105"/>
        <label>2</label>
    </ligand>
</feature>
<name>A0A4Q2RIE8_9HYPH</name>
<dbReference type="InterPro" id="IPR002933">
    <property type="entry name" value="Peptidase_M20"/>
</dbReference>
<evidence type="ECO:0000256" key="6">
    <source>
        <dbReference type="ARBA" id="ARBA00023049"/>
    </source>
</evidence>
<dbReference type="OrthoDB" id="9804934at2"/>
<proteinExistence type="inferred from homology"/>
<dbReference type="InterPro" id="IPR010161">
    <property type="entry name" value="Peptidase_M20B"/>
</dbReference>
<dbReference type="GO" id="GO:0008237">
    <property type="term" value="F:metallopeptidase activity"/>
    <property type="evidence" value="ECO:0007669"/>
    <property type="project" value="UniProtKB-KW"/>
</dbReference>
<keyword evidence="11" id="KW-0031">Aminopeptidase</keyword>
<dbReference type="Gene3D" id="3.40.630.10">
    <property type="entry name" value="Zn peptidases"/>
    <property type="match status" value="1"/>
</dbReference>
<dbReference type="Gene3D" id="3.30.70.360">
    <property type="match status" value="1"/>
</dbReference>
<dbReference type="RefSeq" id="WP_129218497.1">
    <property type="nucleotide sequence ID" value="NZ_QYBC01000005.1"/>
</dbReference>
<dbReference type="GO" id="GO:0006508">
    <property type="term" value="P:proteolysis"/>
    <property type="evidence" value="ECO:0007669"/>
    <property type="project" value="UniProtKB-UniRule"/>
</dbReference>
<dbReference type="Pfam" id="PF01546">
    <property type="entry name" value="Peptidase_M20"/>
    <property type="match status" value="1"/>
</dbReference>
<dbReference type="PROSITE" id="PS00758">
    <property type="entry name" value="ARGE_DAPE_CPG2_1"/>
    <property type="match status" value="1"/>
</dbReference>
<reference evidence="11 12" key="1">
    <citation type="submission" date="2018-09" db="EMBL/GenBank/DDBJ databases">
        <authorList>
            <person name="Grouzdev D.S."/>
            <person name="Krutkina M.S."/>
        </authorList>
    </citation>
    <scope>NUCLEOTIDE SEQUENCE [LARGE SCALE GENOMIC DNA]</scope>
    <source>
        <strain evidence="11 12">RmlP001</strain>
    </source>
</reference>
<dbReference type="Proteomes" id="UP000289411">
    <property type="component" value="Unassembled WGS sequence"/>
</dbReference>
<evidence type="ECO:0000256" key="9">
    <source>
        <dbReference type="PIRSR" id="PIRSR037215-2"/>
    </source>
</evidence>
<evidence type="ECO:0000256" key="3">
    <source>
        <dbReference type="ARBA" id="ARBA00022723"/>
    </source>
</evidence>
<feature type="binding site" evidence="9">
    <location>
        <position position="201"/>
    </location>
    <ligand>
        <name>Zn(2+)</name>
        <dbReference type="ChEBI" id="CHEBI:29105"/>
        <label>1</label>
    </ligand>
</feature>
<keyword evidence="6" id="KW-0482">Metalloprotease</keyword>
<dbReference type="PIRSF" id="PIRSF037215">
    <property type="entry name" value="Peptidase_M20B"/>
    <property type="match status" value="1"/>
</dbReference>
<evidence type="ECO:0000313" key="11">
    <source>
        <dbReference type="EMBL" id="RYB05986.1"/>
    </source>
</evidence>
<feature type="binding site" evidence="9">
    <location>
        <position position="144"/>
    </location>
    <ligand>
        <name>Zn(2+)</name>
        <dbReference type="ChEBI" id="CHEBI:29105"/>
        <label>2</label>
    </ligand>
</feature>
<evidence type="ECO:0000256" key="2">
    <source>
        <dbReference type="ARBA" id="ARBA00022670"/>
    </source>
</evidence>
<dbReference type="Pfam" id="PF07687">
    <property type="entry name" value="M20_dimer"/>
    <property type="match status" value="1"/>
</dbReference>
<evidence type="ECO:0000256" key="5">
    <source>
        <dbReference type="ARBA" id="ARBA00022833"/>
    </source>
</evidence>
<dbReference type="EMBL" id="QYBC01000005">
    <property type="protein sequence ID" value="RYB05986.1"/>
    <property type="molecule type" value="Genomic_DNA"/>
</dbReference>
<dbReference type="InterPro" id="IPR036264">
    <property type="entry name" value="Bact_exopeptidase_dim_dom"/>
</dbReference>
<keyword evidence="4 11" id="KW-0378">Hydrolase</keyword>
<dbReference type="PANTHER" id="PTHR42994:SF1">
    <property type="entry name" value="PEPTIDASE T"/>
    <property type="match status" value="1"/>
</dbReference>
<dbReference type="InterPro" id="IPR011650">
    <property type="entry name" value="Peptidase_M20_dimer"/>
</dbReference>
<dbReference type="NCBIfam" id="TIGR01882">
    <property type="entry name" value="peptidase-T"/>
    <property type="match status" value="1"/>
</dbReference>
<dbReference type="SUPFAM" id="SSF55031">
    <property type="entry name" value="Bacterial exopeptidase dimerisation domain"/>
    <property type="match status" value="1"/>
</dbReference>
<evidence type="ECO:0000256" key="4">
    <source>
        <dbReference type="ARBA" id="ARBA00022801"/>
    </source>
</evidence>
<feature type="active site" description="Proton acceptor" evidence="8">
    <location>
        <position position="177"/>
    </location>
</feature>
<dbReference type="GO" id="GO:0045148">
    <property type="term" value="F:tripeptide aminopeptidase activity"/>
    <property type="evidence" value="ECO:0007669"/>
    <property type="project" value="UniProtKB-UniRule"/>
</dbReference>
<keyword evidence="5 9" id="KW-0862">Zinc</keyword>
<reference evidence="11 12" key="2">
    <citation type="submission" date="2019-02" db="EMBL/GenBank/DDBJ databases">
        <title>'Lichenibacterium ramalinii' gen. nov. sp. nov., 'Lichenibacterium minor' gen. nov. sp. nov.</title>
        <authorList>
            <person name="Pankratov T."/>
        </authorList>
    </citation>
    <scope>NUCLEOTIDE SEQUENCE [LARGE SCALE GENOMIC DNA]</scope>
    <source>
        <strain evidence="11 12">RmlP001</strain>
    </source>
</reference>
<dbReference type="SUPFAM" id="SSF53187">
    <property type="entry name" value="Zn-dependent exopeptidases"/>
    <property type="match status" value="1"/>
</dbReference>
<dbReference type="PANTHER" id="PTHR42994">
    <property type="entry name" value="PEPTIDASE T"/>
    <property type="match status" value="1"/>
</dbReference>
<evidence type="ECO:0000256" key="8">
    <source>
        <dbReference type="PIRSR" id="PIRSR037215-1"/>
    </source>
</evidence>
<evidence type="ECO:0000259" key="10">
    <source>
        <dbReference type="Pfam" id="PF07687"/>
    </source>
</evidence>
<feature type="binding site" evidence="9">
    <location>
        <position position="178"/>
    </location>
    <ligand>
        <name>Zn(2+)</name>
        <dbReference type="ChEBI" id="CHEBI:29105"/>
        <label>2</label>
    </ligand>
</feature>
<keyword evidence="2" id="KW-0645">Protease</keyword>
<feature type="domain" description="Peptidase M20 dimerisation" evidence="10">
    <location>
        <begin position="211"/>
        <end position="304"/>
    </location>
</feature>
<comment type="cofactor">
    <cofactor evidence="9">
        <name>Zn(2+)</name>
        <dbReference type="ChEBI" id="CHEBI:29105"/>
    </cofactor>
    <text evidence="9">Binds 2 Zn(2+) ions per subunit.</text>
</comment>
<feature type="binding site" evidence="9">
    <location>
        <position position="82"/>
    </location>
    <ligand>
        <name>Zn(2+)</name>
        <dbReference type="ChEBI" id="CHEBI:29105"/>
        <label>1</label>
    </ligand>
</feature>
<dbReference type="AlphaFoldDB" id="A0A4Q2RIE8"/>
<dbReference type="NCBIfam" id="NF009920">
    <property type="entry name" value="PRK13381.1"/>
    <property type="match status" value="1"/>
</dbReference>
<keyword evidence="3 9" id="KW-0479">Metal-binding</keyword>
<evidence type="ECO:0000313" key="12">
    <source>
        <dbReference type="Proteomes" id="UP000289411"/>
    </source>
</evidence>
<comment type="similarity">
    <text evidence="1">Belongs to the peptidase M20B family.</text>
</comment>
<protein>
    <recommendedName>
        <fullName evidence="7">Peptidase T</fullName>
        <ecNumber evidence="7">3.4.11.4</ecNumber>
    </recommendedName>
</protein>